<sequence>MDILITTHTEFGFVSDKHIIPDKSATDGVYKGVPNLIKIADKYGAKITFAVMPEVTTYFPKDIDHELGLHIHSGWEEFHRGDFSFYVGDSFLRENTNQSSTSTVLRDYSYEEQLDMIKIGKDHIYEKFGIDPTSFVAGRWSINNDTVKALIKTGFKCDCSAPAHSRPCHHDWSKLPRICMPYHPSADDYQRRGDLHLLEIPVSQMFPSGNVNPESVPVYGLSWFKACFLEYYNQNAPLFHICLHSPCMVDPYFTSAMDDFLRFISIHDNINFRFASEITEYTDFVPKTNILPYLPRINRSILRIGLKAVRSKVFGGRK</sequence>
<dbReference type="EMBL" id="LNGC01000169">
    <property type="protein sequence ID" value="KYC46872.1"/>
    <property type="molecule type" value="Genomic_DNA"/>
</dbReference>
<dbReference type="SUPFAM" id="SSF88713">
    <property type="entry name" value="Glycoside hydrolase/deacetylase"/>
    <property type="match status" value="1"/>
</dbReference>
<dbReference type="InterPro" id="IPR011330">
    <property type="entry name" value="Glyco_hydro/deAcase_b/a-brl"/>
</dbReference>
<evidence type="ECO:0008006" key="3">
    <source>
        <dbReference type="Google" id="ProtNLM"/>
    </source>
</evidence>
<comment type="caution">
    <text evidence="1">The sequence shown here is derived from an EMBL/GenBank/DDBJ whole genome shotgun (WGS) entry which is preliminary data.</text>
</comment>
<proteinExistence type="predicted"/>
<protein>
    <recommendedName>
        <fullName evidence="3">Polysaccharide deacetylase</fullName>
    </recommendedName>
</protein>
<dbReference type="GO" id="GO:0005975">
    <property type="term" value="P:carbohydrate metabolic process"/>
    <property type="evidence" value="ECO:0007669"/>
    <property type="project" value="InterPro"/>
</dbReference>
<dbReference type="Gene3D" id="3.20.20.370">
    <property type="entry name" value="Glycoside hydrolase/deacetylase"/>
    <property type="match status" value="1"/>
</dbReference>
<dbReference type="Proteomes" id="UP000075398">
    <property type="component" value="Unassembled WGS sequence"/>
</dbReference>
<reference evidence="1 2" key="1">
    <citation type="journal article" date="2016" name="ISME J.">
        <title>Chasing the elusive Euryarchaeota class WSA2: genomes reveal a uniquely fastidious methyl-reducing methanogen.</title>
        <authorList>
            <person name="Nobu M.K."/>
            <person name="Narihiro T."/>
            <person name="Kuroda K."/>
            <person name="Mei R."/>
            <person name="Liu W.T."/>
        </authorList>
    </citation>
    <scope>NUCLEOTIDE SEQUENCE [LARGE SCALE GENOMIC DNA]</scope>
    <source>
        <strain evidence="1">U1lsi0528_Bin055</strain>
    </source>
</reference>
<name>A0A150IPU3_9EURY</name>
<gene>
    <name evidence="1" type="ORF">AMQ22_02037</name>
</gene>
<accession>A0A150IPU3</accession>
<organism evidence="1 2">
    <name type="scientific">Candidatus Methanofastidiosum methylothiophilum</name>
    <dbReference type="NCBI Taxonomy" id="1705564"/>
    <lineage>
        <taxon>Archaea</taxon>
        <taxon>Methanobacteriati</taxon>
        <taxon>Methanobacteriota</taxon>
        <taxon>Stenosarchaea group</taxon>
        <taxon>Candidatus Methanofastidiosia</taxon>
        <taxon>Candidatus Methanofastidiosales</taxon>
        <taxon>Candidatus Methanofastidiosaceae</taxon>
        <taxon>Candidatus Methanofastidiosum</taxon>
    </lineage>
</organism>
<evidence type="ECO:0000313" key="1">
    <source>
        <dbReference type="EMBL" id="KYC46872.1"/>
    </source>
</evidence>
<dbReference type="AlphaFoldDB" id="A0A150IPU3"/>
<evidence type="ECO:0000313" key="2">
    <source>
        <dbReference type="Proteomes" id="UP000075398"/>
    </source>
</evidence>